<keyword evidence="1" id="KW-0805">Transcription regulation</keyword>
<dbReference type="PRINTS" id="PR00455">
    <property type="entry name" value="HTHTETR"/>
</dbReference>
<feature type="domain" description="HTH tetR-type" evidence="5">
    <location>
        <begin position="5"/>
        <end position="65"/>
    </location>
</feature>
<dbReference type="Pfam" id="PF00440">
    <property type="entry name" value="TetR_N"/>
    <property type="match status" value="1"/>
</dbReference>
<dbReference type="EMBL" id="PDVW01000049">
    <property type="protein sequence ID" value="POY48043.1"/>
    <property type="molecule type" value="Genomic_DNA"/>
</dbReference>
<dbReference type="Gene3D" id="1.10.357.10">
    <property type="entry name" value="Tetracycline Repressor, domain 2"/>
    <property type="match status" value="1"/>
</dbReference>
<evidence type="ECO:0000259" key="5">
    <source>
        <dbReference type="PROSITE" id="PS50977"/>
    </source>
</evidence>
<dbReference type="RefSeq" id="WP_103942734.1">
    <property type="nucleotide sequence ID" value="NZ_CAKLII010000004.1"/>
</dbReference>
<dbReference type="SUPFAM" id="SSF48498">
    <property type="entry name" value="Tetracyclin repressor-like, C-terminal domain"/>
    <property type="match status" value="1"/>
</dbReference>
<feature type="DNA-binding region" description="H-T-H motif" evidence="4">
    <location>
        <begin position="28"/>
        <end position="47"/>
    </location>
</feature>
<name>A0A855MB82_9GAMM</name>
<dbReference type="InterPro" id="IPR009057">
    <property type="entry name" value="Homeodomain-like_sf"/>
</dbReference>
<accession>A0A855MB82</accession>
<reference evidence="6" key="1">
    <citation type="submission" date="2017-12" db="EMBL/GenBank/DDBJ databases">
        <title>First report on the novel genomospecies/subspecies of Pectobacterium carotovorum in Russia.</title>
        <authorList>
            <person name="Shirshikov F.V."/>
            <person name="Miroshnikov K."/>
            <person name="Toshakov S.V."/>
            <person name="Kabanova A.P."/>
            <person name="Barannik A.P."/>
            <person name="Shneider M."/>
            <person name="Ignatov A.N."/>
            <person name="Miroshnikov K.A."/>
        </authorList>
    </citation>
    <scope>NUCLEOTIDE SEQUENCE [LARGE SCALE GENOMIC DNA]</scope>
    <source>
        <strain evidence="6">F131</strain>
    </source>
</reference>
<dbReference type="InterPro" id="IPR001647">
    <property type="entry name" value="HTH_TetR"/>
</dbReference>
<evidence type="ECO:0000256" key="2">
    <source>
        <dbReference type="ARBA" id="ARBA00023125"/>
    </source>
</evidence>
<dbReference type="GO" id="GO:0003677">
    <property type="term" value="F:DNA binding"/>
    <property type="evidence" value="ECO:0007669"/>
    <property type="project" value="UniProtKB-UniRule"/>
</dbReference>
<evidence type="ECO:0000256" key="3">
    <source>
        <dbReference type="ARBA" id="ARBA00023163"/>
    </source>
</evidence>
<sequence>MKEIMGKREHILDIAEALFNEFGYTAVGVDLIRDKAGVSKTSMYRHFGSKNKLIEAVLARRHTRFEEGLASVVSGANDAESRLDAVMDWHFSWFRTVNFKGCMFMHALAEFKGQDEAITALALRHKTWIKSLLLSIFTAEEPEKEDKIEAIMTFIEGMIVRAEFIGLTSGEDVYRQHARLLAFPHPSQQ</sequence>
<keyword evidence="3" id="KW-0804">Transcription</keyword>
<evidence type="ECO:0000256" key="1">
    <source>
        <dbReference type="ARBA" id="ARBA00023015"/>
    </source>
</evidence>
<organism evidence="6">
    <name type="scientific">Pectobacterium versatile</name>
    <dbReference type="NCBI Taxonomy" id="2488639"/>
    <lineage>
        <taxon>Bacteria</taxon>
        <taxon>Pseudomonadati</taxon>
        <taxon>Pseudomonadota</taxon>
        <taxon>Gammaproteobacteria</taxon>
        <taxon>Enterobacterales</taxon>
        <taxon>Pectobacteriaceae</taxon>
        <taxon>Pectobacterium</taxon>
    </lineage>
</organism>
<dbReference type="PROSITE" id="PS50977">
    <property type="entry name" value="HTH_TETR_2"/>
    <property type="match status" value="1"/>
</dbReference>
<proteinExistence type="predicted"/>
<dbReference type="AlphaFoldDB" id="A0A855MB82"/>
<dbReference type="SUPFAM" id="SSF46689">
    <property type="entry name" value="Homeodomain-like"/>
    <property type="match status" value="1"/>
</dbReference>
<evidence type="ECO:0000256" key="4">
    <source>
        <dbReference type="PROSITE-ProRule" id="PRU00335"/>
    </source>
</evidence>
<keyword evidence="2 4" id="KW-0238">DNA-binding</keyword>
<gene>
    <name evidence="6" type="ORF">F131LOC_04223</name>
</gene>
<dbReference type="InterPro" id="IPR036271">
    <property type="entry name" value="Tet_transcr_reg_TetR-rel_C_sf"/>
</dbReference>
<evidence type="ECO:0000313" key="6">
    <source>
        <dbReference type="EMBL" id="POY48043.1"/>
    </source>
</evidence>
<dbReference type="PANTHER" id="PTHR47506">
    <property type="entry name" value="TRANSCRIPTIONAL REGULATORY PROTEIN"/>
    <property type="match status" value="1"/>
</dbReference>
<dbReference type="PANTHER" id="PTHR47506:SF6">
    <property type="entry name" value="HTH-TYPE TRANSCRIPTIONAL REPRESSOR NEMR"/>
    <property type="match status" value="1"/>
</dbReference>
<comment type="caution">
    <text evidence="6">The sequence shown here is derived from an EMBL/GenBank/DDBJ whole genome shotgun (WGS) entry which is preliminary data.</text>
</comment>
<protein>
    <submittedName>
        <fullName evidence="6">TetR family transcriptional regulator</fullName>
    </submittedName>
</protein>